<name>A0A4Y7LAV3_PAPSO</name>
<evidence type="ECO:0000313" key="1">
    <source>
        <dbReference type="EMBL" id="RZC82613.1"/>
    </source>
</evidence>
<evidence type="ECO:0000313" key="2">
    <source>
        <dbReference type="Proteomes" id="UP000316621"/>
    </source>
</evidence>
<sequence length="69" mass="7822">MVVVDTKEEEIGKGILVGEIMEVVVAEEMEFELEQVRILLQSLENEHTWKCTRNLKHGNLKAVRVGSDA</sequence>
<accession>A0A4Y7LAV3</accession>
<protein>
    <submittedName>
        <fullName evidence="1">Uncharacterized protein</fullName>
    </submittedName>
</protein>
<organism evidence="1 2">
    <name type="scientific">Papaver somniferum</name>
    <name type="common">Opium poppy</name>
    <dbReference type="NCBI Taxonomy" id="3469"/>
    <lineage>
        <taxon>Eukaryota</taxon>
        <taxon>Viridiplantae</taxon>
        <taxon>Streptophyta</taxon>
        <taxon>Embryophyta</taxon>
        <taxon>Tracheophyta</taxon>
        <taxon>Spermatophyta</taxon>
        <taxon>Magnoliopsida</taxon>
        <taxon>Ranunculales</taxon>
        <taxon>Papaveraceae</taxon>
        <taxon>Papaveroideae</taxon>
        <taxon>Papaver</taxon>
    </lineage>
</organism>
<proteinExistence type="predicted"/>
<dbReference type="Proteomes" id="UP000316621">
    <property type="component" value="Chromosome 11"/>
</dbReference>
<dbReference type="AlphaFoldDB" id="A0A4Y7LAV3"/>
<reference evidence="1 2" key="1">
    <citation type="journal article" date="2018" name="Science">
        <title>The opium poppy genome and morphinan production.</title>
        <authorList>
            <person name="Guo L."/>
            <person name="Winzer T."/>
            <person name="Yang X."/>
            <person name="Li Y."/>
            <person name="Ning Z."/>
            <person name="He Z."/>
            <person name="Teodor R."/>
            <person name="Lu Y."/>
            <person name="Bowser T.A."/>
            <person name="Graham I.A."/>
            <person name="Ye K."/>
        </authorList>
    </citation>
    <scope>NUCLEOTIDE SEQUENCE [LARGE SCALE GENOMIC DNA]</scope>
    <source>
        <strain evidence="2">cv. HN1</strain>
        <tissue evidence="1">Leaves</tissue>
    </source>
</reference>
<keyword evidence="2" id="KW-1185">Reference proteome</keyword>
<gene>
    <name evidence="1" type="ORF">C5167_045396</name>
</gene>
<dbReference type="Gramene" id="RZC82613">
    <property type="protein sequence ID" value="RZC82613"/>
    <property type="gene ID" value="C5167_045396"/>
</dbReference>
<dbReference type="EMBL" id="CM010725">
    <property type="protein sequence ID" value="RZC82613.1"/>
    <property type="molecule type" value="Genomic_DNA"/>
</dbReference>